<feature type="region of interest" description="Disordered" evidence="2">
    <location>
        <begin position="1002"/>
        <end position="1047"/>
    </location>
</feature>
<dbReference type="InterPro" id="IPR035969">
    <property type="entry name" value="Rab-GAP_TBC_sf"/>
</dbReference>
<feature type="compositionally biased region" description="Polar residues" evidence="2">
    <location>
        <begin position="344"/>
        <end position="353"/>
    </location>
</feature>
<dbReference type="Gene3D" id="1.10.10.750">
    <property type="entry name" value="Ypt/Rab-GAP domain of gyp1p, domain 1"/>
    <property type="match status" value="1"/>
</dbReference>
<feature type="region of interest" description="Disordered" evidence="2">
    <location>
        <begin position="1"/>
        <end position="256"/>
    </location>
</feature>
<evidence type="ECO:0000313" key="5">
    <source>
        <dbReference type="Proteomes" id="UP001565368"/>
    </source>
</evidence>
<feature type="compositionally biased region" description="Basic and acidic residues" evidence="2">
    <location>
        <begin position="1"/>
        <end position="12"/>
    </location>
</feature>
<feature type="compositionally biased region" description="Polar residues" evidence="2">
    <location>
        <begin position="1008"/>
        <end position="1022"/>
    </location>
</feature>
<feature type="compositionally biased region" description="Low complexity" evidence="2">
    <location>
        <begin position="446"/>
        <end position="468"/>
    </location>
</feature>
<feature type="compositionally biased region" description="Low complexity" evidence="2">
    <location>
        <begin position="513"/>
        <end position="530"/>
    </location>
</feature>
<reference evidence="4 5" key="1">
    <citation type="submission" date="2023-08" db="EMBL/GenBank/DDBJ databases">
        <title>Annotated Genome Sequence of Vanrija albida AlHP1.</title>
        <authorList>
            <person name="Herzog R."/>
        </authorList>
    </citation>
    <scope>NUCLEOTIDE SEQUENCE [LARGE SCALE GENOMIC DNA]</scope>
    <source>
        <strain evidence="4 5">AlHP1</strain>
    </source>
</reference>
<keyword evidence="5" id="KW-1185">Reference proteome</keyword>
<dbReference type="Pfam" id="PF23436">
    <property type="entry name" value="RabGap-TBC_2"/>
    <property type="match status" value="1"/>
</dbReference>
<comment type="caution">
    <text evidence="4">The sequence shown here is derived from an EMBL/GenBank/DDBJ whole genome shotgun (WGS) entry which is preliminary data.</text>
</comment>
<feature type="compositionally biased region" description="Polar residues" evidence="2">
    <location>
        <begin position="130"/>
        <end position="140"/>
    </location>
</feature>
<feature type="compositionally biased region" description="Low complexity" evidence="2">
    <location>
        <begin position="184"/>
        <end position="214"/>
    </location>
</feature>
<feature type="compositionally biased region" description="Pro residues" evidence="2">
    <location>
        <begin position="531"/>
        <end position="544"/>
    </location>
</feature>
<feature type="coiled-coil region" evidence="1">
    <location>
        <begin position="938"/>
        <end position="1000"/>
    </location>
</feature>
<dbReference type="SUPFAM" id="SSF47923">
    <property type="entry name" value="Ypt/Rab-GAP domain of gyp1p"/>
    <property type="match status" value="2"/>
</dbReference>
<dbReference type="Gene3D" id="1.10.8.270">
    <property type="entry name" value="putative rabgap domain of human tbc1 domain family member 14 like domains"/>
    <property type="match status" value="1"/>
</dbReference>
<dbReference type="GeneID" id="95988674"/>
<dbReference type="InterPro" id="IPR050302">
    <property type="entry name" value="Rab_GAP_TBC_domain"/>
</dbReference>
<sequence length="1047" mass="111370">MTSNSLDHHESNSDFDDLDVTDEISLSDDGASPTASALDLSTSPKTTMASTAAGAAGTATKANGSSAASNASKVRGLAARWEQTPSTGGAASSTSPSKSQSTGSAAAAKTIGSSLASRRPSSPRTVPGRQFSNPKITTTKPSGAGSRSSNGSTTSSPTTPLRSVSPSTSFKATELKKGKSALKSSTPSPSARAASLSSSPTAVASTSPPAATSPSPSPAPLPVASAIIPQPSVTPAAETDAPIPADLDDDANDRAFSPVANATSSAAPVVIHPAAIVLTPPEPVHAPELELSRGERVEDTSAAVFTTASTAHAEPEPEPEAEPEPTVRISLDDVALDDVPASDATHSADTSTDAVPEPATPPVQAVTDDFDNVSLSANPSPVLPPPRKPGASLFSRVLPESFAAPPKDVAKDADATPTKDTSREASPPDETEGVKDSPASRPKLQNKNSGSGKSSFFSSATSAFNNFSLPLPSASRTHSAEPTPPPEQHTPQTVSSATLTPTASPLPVSSWRTTMSATVSSLLSSTRSANSPPPVPTSPSPGPSRNPSTAFILNRVDSASASRDRNVARISGGSVKLREGFERVRGEMAGAAREIRREHAESGAIEDTSAPNVDWVFWGAVVQDYEEVARTRPKDLSRAIQQGIPPVIRGPIWQLMSSSKSIELEETYKALLKQTSPYEKAIHKDLSRTFPQHKFFQNAGTGQESLFMVVKAYSLYDREVGYTQGLAFIVAALLLNMPDEEAFCVLVRLMDSYNLRSHYLADMPGLQLRLYQFDRLVEDTLPLLHSHLTRKGIKSSMYASQWFMTLFSYRFPLSLVYRVLDIVLAEGIEAVFRFALAILRKSEDGLLQLEFEHILQFLQGDIFETYRASATPTGVGPDADSAQPGAHPAPQPEGEDQWRTNDFVRDAYEIHITPLMLDQYESEWEEKLRAQNAHVREVEQLRQANRHLSQHVKSLEGSLATMNNEHVELVRQLVLAKIAKEDMENELVRYKSLYAQLAGNREDGDLPSNPSVTSLAGFSTFSGGARGSKAGDAEQRSRRGSANVGSE</sequence>
<dbReference type="InterPro" id="IPR000195">
    <property type="entry name" value="Rab-GAP-TBC_dom"/>
</dbReference>
<dbReference type="PROSITE" id="PS50086">
    <property type="entry name" value="TBC_RABGAP"/>
    <property type="match status" value="1"/>
</dbReference>
<name>A0ABR3PU40_9TREE</name>
<evidence type="ECO:0000256" key="2">
    <source>
        <dbReference type="SAM" id="MobiDB-lite"/>
    </source>
</evidence>
<feature type="compositionally biased region" description="Polar residues" evidence="2">
    <location>
        <begin position="494"/>
        <end position="503"/>
    </location>
</feature>
<proteinExistence type="predicted"/>
<accession>A0ABR3PU40</accession>
<feature type="compositionally biased region" description="Low complexity" evidence="2">
    <location>
        <begin position="83"/>
        <end position="106"/>
    </location>
</feature>
<evidence type="ECO:0000256" key="1">
    <source>
        <dbReference type="SAM" id="Coils"/>
    </source>
</evidence>
<dbReference type="PANTHER" id="PTHR47219">
    <property type="entry name" value="RAB GTPASE-ACTIVATING PROTEIN 1-LIKE"/>
    <property type="match status" value="1"/>
</dbReference>
<dbReference type="Gene3D" id="1.10.472.80">
    <property type="entry name" value="Ypt/Rab-GAP domain of gyp1p, domain 3"/>
    <property type="match status" value="1"/>
</dbReference>
<dbReference type="PANTHER" id="PTHR47219:SF9">
    <property type="entry name" value="GTPASE ACTIVATING PROTEIN AND CENTROSOME-ASSOCIATED, ISOFORM B"/>
    <property type="match status" value="1"/>
</dbReference>
<feature type="region of interest" description="Disordered" evidence="2">
    <location>
        <begin position="872"/>
        <end position="897"/>
    </location>
</feature>
<feature type="compositionally biased region" description="Low complexity" evidence="2">
    <location>
        <begin position="45"/>
        <end position="73"/>
    </location>
</feature>
<evidence type="ECO:0000259" key="3">
    <source>
        <dbReference type="PROSITE" id="PS50086"/>
    </source>
</evidence>
<feature type="compositionally biased region" description="Low complexity" evidence="2">
    <location>
        <begin position="141"/>
        <end position="169"/>
    </location>
</feature>
<feature type="compositionally biased region" description="Acidic residues" evidence="2">
    <location>
        <begin position="13"/>
        <end position="26"/>
    </location>
</feature>
<evidence type="ECO:0000313" key="4">
    <source>
        <dbReference type="EMBL" id="KAL1405949.1"/>
    </source>
</evidence>
<dbReference type="SMART" id="SM00164">
    <property type="entry name" value="TBC"/>
    <property type="match status" value="1"/>
</dbReference>
<dbReference type="RefSeq" id="XP_069205893.1">
    <property type="nucleotide sequence ID" value="XM_069356052.1"/>
</dbReference>
<gene>
    <name evidence="4" type="primary">GYP5</name>
    <name evidence="4" type="ORF">Q8F55_007631</name>
</gene>
<feature type="domain" description="Rab-GAP TBC" evidence="3">
    <location>
        <begin position="643"/>
        <end position="827"/>
    </location>
</feature>
<protein>
    <submittedName>
        <fullName evidence="4">GTPase-activating protein</fullName>
    </submittedName>
</protein>
<feature type="region of interest" description="Disordered" evidence="2">
    <location>
        <begin position="307"/>
        <end position="549"/>
    </location>
</feature>
<feature type="compositionally biased region" description="Polar residues" evidence="2">
    <location>
        <begin position="33"/>
        <end position="44"/>
    </location>
</feature>
<dbReference type="EMBL" id="JBBXJM010000006">
    <property type="protein sequence ID" value="KAL1405949.1"/>
    <property type="molecule type" value="Genomic_DNA"/>
</dbReference>
<keyword evidence="1" id="KW-0175">Coiled coil</keyword>
<dbReference type="Proteomes" id="UP001565368">
    <property type="component" value="Unassembled WGS sequence"/>
</dbReference>
<organism evidence="4 5">
    <name type="scientific">Vanrija albida</name>
    <dbReference type="NCBI Taxonomy" id="181172"/>
    <lineage>
        <taxon>Eukaryota</taxon>
        <taxon>Fungi</taxon>
        <taxon>Dikarya</taxon>
        <taxon>Basidiomycota</taxon>
        <taxon>Agaricomycotina</taxon>
        <taxon>Tremellomycetes</taxon>
        <taxon>Trichosporonales</taxon>
        <taxon>Trichosporonaceae</taxon>
        <taxon>Vanrija</taxon>
    </lineage>
</organism>